<accession>A0AAN8PK68</accession>
<evidence type="ECO:0000313" key="3">
    <source>
        <dbReference type="Proteomes" id="UP001372834"/>
    </source>
</evidence>
<feature type="compositionally biased region" description="Basic and acidic residues" evidence="1">
    <location>
        <begin position="31"/>
        <end position="60"/>
    </location>
</feature>
<dbReference type="EMBL" id="JAWJWE010000004">
    <property type="protein sequence ID" value="KAK6636471.1"/>
    <property type="molecule type" value="Genomic_DNA"/>
</dbReference>
<evidence type="ECO:0000256" key="1">
    <source>
        <dbReference type="SAM" id="MobiDB-lite"/>
    </source>
</evidence>
<proteinExistence type="predicted"/>
<name>A0AAN8PK68_POLSC</name>
<protein>
    <submittedName>
        <fullName evidence="2">Uncharacterized protein</fullName>
    </submittedName>
</protein>
<feature type="compositionally biased region" description="Low complexity" evidence="1">
    <location>
        <begin position="98"/>
        <end position="109"/>
    </location>
</feature>
<evidence type="ECO:0000313" key="2">
    <source>
        <dbReference type="EMBL" id="KAK6636471.1"/>
    </source>
</evidence>
<comment type="caution">
    <text evidence="2">The sequence shown here is derived from an EMBL/GenBank/DDBJ whole genome shotgun (WGS) entry which is preliminary data.</text>
</comment>
<reference evidence="2 3" key="1">
    <citation type="submission" date="2023-10" db="EMBL/GenBank/DDBJ databases">
        <title>Genomes of two closely related lineages of the louse Polyplax serrata with different host specificities.</title>
        <authorList>
            <person name="Martinu J."/>
            <person name="Tarabai H."/>
            <person name="Stefka J."/>
            <person name="Hypsa V."/>
        </authorList>
    </citation>
    <scope>NUCLEOTIDE SEQUENCE [LARGE SCALE GENOMIC DNA]</scope>
    <source>
        <strain evidence="2">HR10_N</strain>
    </source>
</reference>
<gene>
    <name evidence="2" type="ORF">RUM43_010132</name>
</gene>
<feature type="region of interest" description="Disordered" evidence="1">
    <location>
        <begin position="87"/>
        <end position="109"/>
    </location>
</feature>
<feature type="region of interest" description="Disordered" evidence="1">
    <location>
        <begin position="25"/>
        <end position="60"/>
    </location>
</feature>
<dbReference type="Proteomes" id="UP001372834">
    <property type="component" value="Unassembled WGS sequence"/>
</dbReference>
<dbReference type="AlphaFoldDB" id="A0AAN8PK68"/>
<sequence length="109" mass="12598">MDVNETVKIHSSWVIIFISDNKSWQKINTPSDKEDHKLQEMDEEVTPQRKSETKRTRGELQDSVAISQSLIESFTRHKTRNFILEVSKPADRPDIMHTTGETQGTTEVE</sequence>
<organism evidence="2 3">
    <name type="scientific">Polyplax serrata</name>
    <name type="common">Common mouse louse</name>
    <dbReference type="NCBI Taxonomy" id="468196"/>
    <lineage>
        <taxon>Eukaryota</taxon>
        <taxon>Metazoa</taxon>
        <taxon>Ecdysozoa</taxon>
        <taxon>Arthropoda</taxon>
        <taxon>Hexapoda</taxon>
        <taxon>Insecta</taxon>
        <taxon>Pterygota</taxon>
        <taxon>Neoptera</taxon>
        <taxon>Paraneoptera</taxon>
        <taxon>Psocodea</taxon>
        <taxon>Troctomorpha</taxon>
        <taxon>Phthiraptera</taxon>
        <taxon>Anoplura</taxon>
        <taxon>Polyplacidae</taxon>
        <taxon>Polyplax</taxon>
    </lineage>
</organism>